<dbReference type="PANTHER" id="PTHR43265">
    <property type="entry name" value="ESTERASE ESTD"/>
    <property type="match status" value="1"/>
</dbReference>
<name>A0ABP7ESE1_9SPHN</name>
<evidence type="ECO:0000259" key="1">
    <source>
        <dbReference type="Pfam" id="PF12697"/>
    </source>
</evidence>
<dbReference type="InterPro" id="IPR000073">
    <property type="entry name" value="AB_hydrolase_1"/>
</dbReference>
<keyword evidence="2" id="KW-0378">Hydrolase</keyword>
<accession>A0ABP7ESE1</accession>
<proteinExistence type="predicted"/>
<dbReference type="EMBL" id="BAABBF010000012">
    <property type="protein sequence ID" value="GAA3723726.1"/>
    <property type="molecule type" value="Genomic_DNA"/>
</dbReference>
<organism evidence="2 3">
    <name type="scientific">Sphingomonas cynarae</name>
    <dbReference type="NCBI Taxonomy" id="930197"/>
    <lineage>
        <taxon>Bacteria</taxon>
        <taxon>Pseudomonadati</taxon>
        <taxon>Pseudomonadota</taxon>
        <taxon>Alphaproteobacteria</taxon>
        <taxon>Sphingomonadales</taxon>
        <taxon>Sphingomonadaceae</taxon>
        <taxon>Sphingomonas</taxon>
    </lineage>
</organism>
<reference evidence="3" key="1">
    <citation type="journal article" date="2019" name="Int. J. Syst. Evol. Microbiol.">
        <title>The Global Catalogue of Microorganisms (GCM) 10K type strain sequencing project: providing services to taxonomists for standard genome sequencing and annotation.</title>
        <authorList>
            <consortium name="The Broad Institute Genomics Platform"/>
            <consortium name="The Broad Institute Genome Sequencing Center for Infectious Disease"/>
            <person name="Wu L."/>
            <person name="Ma J."/>
        </authorList>
    </citation>
    <scope>NUCLEOTIDE SEQUENCE [LARGE SCALE GENOMIC DNA]</scope>
    <source>
        <strain evidence="3">JCM 17498</strain>
    </source>
</reference>
<dbReference type="Pfam" id="PF12697">
    <property type="entry name" value="Abhydrolase_6"/>
    <property type="match status" value="1"/>
</dbReference>
<dbReference type="RefSeq" id="WP_344694662.1">
    <property type="nucleotide sequence ID" value="NZ_BAABBF010000012.1"/>
</dbReference>
<evidence type="ECO:0000313" key="3">
    <source>
        <dbReference type="Proteomes" id="UP001500523"/>
    </source>
</evidence>
<dbReference type="SUPFAM" id="SSF53474">
    <property type="entry name" value="alpha/beta-Hydrolases"/>
    <property type="match status" value="1"/>
</dbReference>
<evidence type="ECO:0000313" key="2">
    <source>
        <dbReference type="EMBL" id="GAA3723726.1"/>
    </source>
</evidence>
<dbReference type="Proteomes" id="UP001500523">
    <property type="component" value="Unassembled WGS sequence"/>
</dbReference>
<feature type="domain" description="AB hydrolase-1" evidence="1">
    <location>
        <begin position="36"/>
        <end position="265"/>
    </location>
</feature>
<sequence>MTIWMALALAAEVTIPGPKGPLAGTLLTAKADAPVVVVIPGSGPTDRDGNSPLGITAAPYRLLAEALAARGVSTLRIDKRGMFGSKAAADPNDVTIDAYAADTRGWAMEAARRTGRRCAWLLGHSEGGLVALQAAQNPRGICGVVLIAAPGRPLGQVMREQLRANPANAPILAPALATIDALEAGRRVDPATLPPPLPMLFPGAVQGYLIDLFAHDPQRLAASLKVRLLIVQGDRDLQVGVDDARRLAEGAPSARLAILPGVNHVLKRVTTDDRAANMALYRDSSVPVDPAVVTAIASMVTGPAEKTK</sequence>
<keyword evidence="3" id="KW-1185">Reference proteome</keyword>
<dbReference type="Gene3D" id="3.40.50.1820">
    <property type="entry name" value="alpha/beta hydrolase"/>
    <property type="match status" value="1"/>
</dbReference>
<dbReference type="GO" id="GO:0016787">
    <property type="term" value="F:hydrolase activity"/>
    <property type="evidence" value="ECO:0007669"/>
    <property type="project" value="UniProtKB-KW"/>
</dbReference>
<dbReference type="PANTHER" id="PTHR43265:SF1">
    <property type="entry name" value="ESTERASE ESTD"/>
    <property type="match status" value="1"/>
</dbReference>
<protein>
    <submittedName>
        <fullName evidence="2">Alpha/beta fold hydrolase</fullName>
    </submittedName>
</protein>
<comment type="caution">
    <text evidence="2">The sequence shown here is derived from an EMBL/GenBank/DDBJ whole genome shotgun (WGS) entry which is preliminary data.</text>
</comment>
<dbReference type="InterPro" id="IPR029058">
    <property type="entry name" value="AB_hydrolase_fold"/>
</dbReference>
<gene>
    <name evidence="2" type="ORF">GCM10022268_34920</name>
</gene>
<dbReference type="InterPro" id="IPR053145">
    <property type="entry name" value="AB_hydrolase_Est10"/>
</dbReference>